<dbReference type="OrthoDB" id="9806864at2"/>
<dbReference type="InterPro" id="IPR036390">
    <property type="entry name" value="WH_DNA-bd_sf"/>
</dbReference>
<accession>A0A157RIX5</accession>
<dbReference type="SMART" id="SM00347">
    <property type="entry name" value="HTH_MARR"/>
    <property type="match status" value="1"/>
</dbReference>
<evidence type="ECO:0000256" key="4">
    <source>
        <dbReference type="ARBA" id="ARBA00023125"/>
    </source>
</evidence>
<dbReference type="EMBL" id="FKBS01000029">
    <property type="protein sequence ID" value="SAI57953.1"/>
    <property type="molecule type" value="Genomic_DNA"/>
</dbReference>
<dbReference type="SUPFAM" id="SSF46785">
    <property type="entry name" value="Winged helix' DNA-binding domain"/>
    <property type="match status" value="1"/>
</dbReference>
<keyword evidence="3" id="KW-0805">Transcription regulation</keyword>
<protein>
    <submittedName>
        <fullName evidence="7">MarR family transcriptional regulator</fullName>
    </submittedName>
</protein>
<evidence type="ECO:0000256" key="2">
    <source>
        <dbReference type="ARBA" id="ARBA00022490"/>
    </source>
</evidence>
<dbReference type="AlphaFoldDB" id="A0A157RIX5"/>
<dbReference type="InterPro" id="IPR055166">
    <property type="entry name" value="Transc_reg_Sar_Rot_HTH"/>
</dbReference>
<dbReference type="Pfam" id="PF22381">
    <property type="entry name" value="Staph_reg_Sar_Rot"/>
    <property type="match status" value="1"/>
</dbReference>
<dbReference type="PROSITE" id="PS50995">
    <property type="entry name" value="HTH_MARR_2"/>
    <property type="match status" value="1"/>
</dbReference>
<sequence length="150" mass="16950">MNTQATLSPSLLLDNQLCFALHSTTLALHKVYRKLLAGLGLTYPQYLVMMVLWEQDQLTLSDIGKRLYLDSATLTPLLKRLESAGLVTRMRAEHDERQVIISLTEQGRELQRQALAVPQELVCAMACTPDDLQRLKQELETLRGHLAAHE</sequence>
<dbReference type="GO" id="GO:0003677">
    <property type="term" value="F:DNA binding"/>
    <property type="evidence" value="ECO:0007669"/>
    <property type="project" value="UniProtKB-KW"/>
</dbReference>
<dbReference type="PANTHER" id="PTHR33164">
    <property type="entry name" value="TRANSCRIPTIONAL REGULATOR, MARR FAMILY"/>
    <property type="match status" value="1"/>
</dbReference>
<dbReference type="PANTHER" id="PTHR33164:SF5">
    <property type="entry name" value="ORGANIC HYDROPEROXIDE RESISTANCE TRANSCRIPTIONAL REGULATOR"/>
    <property type="match status" value="1"/>
</dbReference>
<evidence type="ECO:0000256" key="1">
    <source>
        <dbReference type="ARBA" id="ARBA00004496"/>
    </source>
</evidence>
<evidence type="ECO:0000313" key="8">
    <source>
        <dbReference type="Proteomes" id="UP000077037"/>
    </source>
</evidence>
<keyword evidence="2" id="KW-0963">Cytoplasm</keyword>
<name>A0A157RIX5_9BORD</name>
<dbReference type="InterPro" id="IPR036388">
    <property type="entry name" value="WH-like_DNA-bd_sf"/>
</dbReference>
<reference evidence="7 8" key="1">
    <citation type="submission" date="2016-03" db="EMBL/GenBank/DDBJ databases">
        <authorList>
            <consortium name="Pathogen Informatics"/>
        </authorList>
    </citation>
    <scope>NUCLEOTIDE SEQUENCE [LARGE SCALE GENOMIC DNA]</scope>
    <source>
        <strain evidence="7 8">NCTC13364</strain>
    </source>
</reference>
<dbReference type="GO" id="GO:0003700">
    <property type="term" value="F:DNA-binding transcription factor activity"/>
    <property type="evidence" value="ECO:0007669"/>
    <property type="project" value="InterPro"/>
</dbReference>
<dbReference type="InterPro" id="IPR039422">
    <property type="entry name" value="MarR/SlyA-like"/>
</dbReference>
<evidence type="ECO:0000256" key="3">
    <source>
        <dbReference type="ARBA" id="ARBA00023015"/>
    </source>
</evidence>
<dbReference type="Gene3D" id="1.10.10.10">
    <property type="entry name" value="Winged helix-like DNA-binding domain superfamily/Winged helix DNA-binding domain"/>
    <property type="match status" value="1"/>
</dbReference>
<keyword evidence="5" id="KW-0804">Transcription</keyword>
<feature type="domain" description="HTH marR-type" evidence="6">
    <location>
        <begin position="14"/>
        <end position="144"/>
    </location>
</feature>
<evidence type="ECO:0000259" key="6">
    <source>
        <dbReference type="PROSITE" id="PS50995"/>
    </source>
</evidence>
<evidence type="ECO:0000313" key="7">
    <source>
        <dbReference type="EMBL" id="SAI57953.1"/>
    </source>
</evidence>
<gene>
    <name evidence="7" type="primary">ohrR_3</name>
    <name evidence="7" type="ORF">SAMEA1982600_05025</name>
</gene>
<dbReference type="Proteomes" id="UP000077037">
    <property type="component" value="Unassembled WGS sequence"/>
</dbReference>
<dbReference type="RefSeq" id="WP_156523225.1">
    <property type="nucleotide sequence ID" value="NZ_FKBS01000029.1"/>
</dbReference>
<dbReference type="GO" id="GO:0005737">
    <property type="term" value="C:cytoplasm"/>
    <property type="evidence" value="ECO:0007669"/>
    <property type="project" value="UniProtKB-SubCell"/>
</dbReference>
<organism evidence="7 8">
    <name type="scientific">Bordetella ansorpii</name>
    <dbReference type="NCBI Taxonomy" id="288768"/>
    <lineage>
        <taxon>Bacteria</taxon>
        <taxon>Pseudomonadati</taxon>
        <taxon>Pseudomonadota</taxon>
        <taxon>Betaproteobacteria</taxon>
        <taxon>Burkholderiales</taxon>
        <taxon>Alcaligenaceae</taxon>
        <taxon>Bordetella</taxon>
    </lineage>
</organism>
<evidence type="ECO:0000256" key="5">
    <source>
        <dbReference type="ARBA" id="ARBA00023163"/>
    </source>
</evidence>
<dbReference type="GO" id="GO:0006950">
    <property type="term" value="P:response to stress"/>
    <property type="evidence" value="ECO:0007669"/>
    <property type="project" value="TreeGrafter"/>
</dbReference>
<dbReference type="FunFam" id="1.10.10.10:FF:000163">
    <property type="entry name" value="MarR family transcriptional regulator"/>
    <property type="match status" value="1"/>
</dbReference>
<keyword evidence="4" id="KW-0238">DNA-binding</keyword>
<proteinExistence type="predicted"/>
<dbReference type="PRINTS" id="PR00598">
    <property type="entry name" value="HTHMARR"/>
</dbReference>
<dbReference type="InterPro" id="IPR000835">
    <property type="entry name" value="HTH_MarR-typ"/>
</dbReference>
<comment type="subcellular location">
    <subcellularLocation>
        <location evidence="1">Cytoplasm</location>
    </subcellularLocation>
</comment>